<evidence type="ECO:0000313" key="1">
    <source>
        <dbReference type="EMBL" id="OGF64938.1"/>
    </source>
</evidence>
<dbReference type="AlphaFoldDB" id="A0A1F5VNR9"/>
<dbReference type="EMBL" id="MFGW01000125">
    <property type="protein sequence ID" value="OGF64938.1"/>
    <property type="molecule type" value="Genomic_DNA"/>
</dbReference>
<protein>
    <submittedName>
        <fullName evidence="1">Uncharacterized protein</fullName>
    </submittedName>
</protein>
<name>A0A1F5VNR9_9BACT</name>
<evidence type="ECO:0000313" key="2">
    <source>
        <dbReference type="Proteomes" id="UP000178943"/>
    </source>
</evidence>
<proteinExistence type="predicted"/>
<dbReference type="Proteomes" id="UP000178943">
    <property type="component" value="Unassembled WGS sequence"/>
</dbReference>
<gene>
    <name evidence="1" type="ORF">A2Y62_15135</name>
</gene>
<comment type="caution">
    <text evidence="1">The sequence shown here is derived from an EMBL/GenBank/DDBJ whole genome shotgun (WGS) entry which is preliminary data.</text>
</comment>
<accession>A0A1F5VNR9</accession>
<organism evidence="1 2">
    <name type="scientific">Candidatus Fischerbacteria bacterium RBG_13_37_8</name>
    <dbReference type="NCBI Taxonomy" id="1817863"/>
    <lineage>
        <taxon>Bacteria</taxon>
        <taxon>Candidatus Fischeribacteriota</taxon>
    </lineage>
</organism>
<sequence length="83" mass="10069">MLNFLFRGFYSFLHNHFSSFFSLTYYTHDFSTFSQRASPEFEEFLWFCLCKHSEGKLEENSLLYLSFIYNKIQKIINILKVNV</sequence>
<reference evidence="1 2" key="1">
    <citation type="journal article" date="2016" name="Nat. Commun.">
        <title>Thousands of microbial genomes shed light on interconnected biogeochemical processes in an aquifer system.</title>
        <authorList>
            <person name="Anantharaman K."/>
            <person name="Brown C.T."/>
            <person name="Hug L.A."/>
            <person name="Sharon I."/>
            <person name="Castelle C.J."/>
            <person name="Probst A.J."/>
            <person name="Thomas B.C."/>
            <person name="Singh A."/>
            <person name="Wilkins M.J."/>
            <person name="Karaoz U."/>
            <person name="Brodie E.L."/>
            <person name="Williams K.H."/>
            <person name="Hubbard S.S."/>
            <person name="Banfield J.F."/>
        </authorList>
    </citation>
    <scope>NUCLEOTIDE SEQUENCE [LARGE SCALE GENOMIC DNA]</scope>
</reference>